<evidence type="ECO:0000313" key="1">
    <source>
        <dbReference type="EMBL" id="NEX64788.1"/>
    </source>
</evidence>
<dbReference type="AlphaFoldDB" id="A0A6B3SW66"/>
<keyword evidence="2" id="KW-1185">Reference proteome</keyword>
<dbReference type="SUPFAM" id="SSF160272">
    <property type="entry name" value="Shew3726-like"/>
    <property type="match status" value="1"/>
</dbReference>
<dbReference type="InterPro" id="IPR036692">
    <property type="entry name" value="Shew3726-like_sf"/>
</dbReference>
<sequence>MNQQISPTLTDSGVLFTVTVDSLRHQCLIQKDALMQLTGSQPGNADLDEMTVFRSFEGKISGVARRLVAAGVQGGPLVLTRNTFAAPPVAS</sequence>
<protein>
    <submittedName>
        <fullName evidence="1">DUF1488 domain-containing protein</fullName>
    </submittedName>
</protein>
<organism evidence="1 2">
    <name type="scientific">Noviherbaspirillum galbum</name>
    <dbReference type="NCBI Taxonomy" id="2709383"/>
    <lineage>
        <taxon>Bacteria</taxon>
        <taxon>Pseudomonadati</taxon>
        <taxon>Pseudomonadota</taxon>
        <taxon>Betaproteobacteria</taxon>
        <taxon>Burkholderiales</taxon>
        <taxon>Oxalobacteraceae</taxon>
        <taxon>Noviherbaspirillum</taxon>
    </lineage>
</organism>
<dbReference type="RefSeq" id="WP_163968716.1">
    <property type="nucleotide sequence ID" value="NZ_JAAIVB010000085.1"/>
</dbReference>
<name>A0A6B3SW66_9BURK</name>
<dbReference type="Pfam" id="PF07369">
    <property type="entry name" value="DUF1488"/>
    <property type="match status" value="1"/>
</dbReference>
<dbReference type="EMBL" id="JAAIVB010000085">
    <property type="protein sequence ID" value="NEX64788.1"/>
    <property type="molecule type" value="Genomic_DNA"/>
</dbReference>
<comment type="caution">
    <text evidence="1">The sequence shown here is derived from an EMBL/GenBank/DDBJ whole genome shotgun (WGS) entry which is preliminary data.</text>
</comment>
<gene>
    <name evidence="1" type="ORF">G3574_27220</name>
</gene>
<reference evidence="1 2" key="1">
    <citation type="submission" date="2020-02" db="EMBL/GenBank/DDBJ databases">
        <authorList>
            <person name="Kim M.K."/>
        </authorList>
    </citation>
    <scope>NUCLEOTIDE SEQUENCE [LARGE SCALE GENOMIC DNA]</scope>
    <source>
        <strain evidence="1 2">17J57-3</strain>
    </source>
</reference>
<evidence type="ECO:0000313" key="2">
    <source>
        <dbReference type="Proteomes" id="UP000482155"/>
    </source>
</evidence>
<proteinExistence type="predicted"/>
<dbReference type="Proteomes" id="UP000482155">
    <property type="component" value="Unassembled WGS sequence"/>
</dbReference>
<dbReference type="InterPro" id="IPR009962">
    <property type="entry name" value="DUF1488"/>
</dbReference>
<accession>A0A6B3SW66</accession>